<feature type="transmembrane region" description="Helical" evidence="6">
    <location>
        <begin position="37"/>
        <end position="57"/>
    </location>
</feature>
<dbReference type="eggNOG" id="COG0861">
    <property type="taxonomic scope" value="Bacteria"/>
</dbReference>
<dbReference type="InterPro" id="IPR005496">
    <property type="entry name" value="Integral_membrane_TerC"/>
</dbReference>
<dbReference type="GO" id="GO:0016020">
    <property type="term" value="C:membrane"/>
    <property type="evidence" value="ECO:0007669"/>
    <property type="project" value="UniProtKB-SubCell"/>
</dbReference>
<dbReference type="HOGENOM" id="CLU_045644_1_2_7"/>
<keyword evidence="4 6" id="KW-1133">Transmembrane helix</keyword>
<name>A1AUY9_PELPD</name>
<dbReference type="NCBIfam" id="TIGR03718">
    <property type="entry name" value="R_switched_Alx"/>
    <property type="match status" value="1"/>
</dbReference>
<dbReference type="EMBL" id="CP000482">
    <property type="protein sequence ID" value="ABL01160.1"/>
    <property type="molecule type" value="Genomic_DNA"/>
</dbReference>
<evidence type="ECO:0000313" key="8">
    <source>
        <dbReference type="Proteomes" id="UP000006732"/>
    </source>
</evidence>
<evidence type="ECO:0000256" key="4">
    <source>
        <dbReference type="ARBA" id="ARBA00022989"/>
    </source>
</evidence>
<evidence type="ECO:0000313" key="7">
    <source>
        <dbReference type="EMBL" id="ABL01160.1"/>
    </source>
</evidence>
<evidence type="ECO:0000256" key="3">
    <source>
        <dbReference type="ARBA" id="ARBA00022692"/>
    </source>
</evidence>
<feature type="transmembrane region" description="Helical" evidence="6">
    <location>
        <begin position="6"/>
        <end position="25"/>
    </location>
</feature>
<dbReference type="PANTHER" id="PTHR30238:SF0">
    <property type="entry name" value="THYLAKOID MEMBRANE PROTEIN TERC, CHLOROPLASTIC"/>
    <property type="match status" value="1"/>
</dbReference>
<comment type="similarity">
    <text evidence="2">Belongs to the TerC family.</text>
</comment>
<sequence length="312" mass="34963">MTETTIMWTVFTLLFGAMLVVDLGLNRKSHEVSFREALTWSMVWIALALAFNMGIYMTMGSAKALEFFSGYVIEKSLSVDNLFVFIMIFSYFGVRGHHQARILKWGIIGALVMRAIFIFAGVGLLARFHWLFYLFGALLVVTAFKMAFGGEGKVEPEKNLMVRAIRKLLPVTRRTWGDWFITRRRGMVVASPLLVTLLMIEWSDLVFAIDSIPAIFAITLDPFIVFTSNIFAIMGLRALYFLLANVMEMFAYLKFGISFILLFVGGKMIAAASGFHIPITVSLTVIFLSLAVAVLASLFFGPRQREGVPANV</sequence>
<dbReference type="STRING" id="338966.Ppro_3568"/>
<dbReference type="KEGG" id="ppd:Ppro_3568"/>
<feature type="transmembrane region" description="Helical" evidence="6">
    <location>
        <begin position="130"/>
        <end position="148"/>
    </location>
</feature>
<keyword evidence="8" id="KW-1185">Reference proteome</keyword>
<proteinExistence type="inferred from homology"/>
<reference evidence="7 8" key="1">
    <citation type="submission" date="2006-10" db="EMBL/GenBank/DDBJ databases">
        <title>Complete sequence of chromosome of Pelobacter propionicus DSM 2379.</title>
        <authorList>
            <consortium name="US DOE Joint Genome Institute"/>
            <person name="Copeland A."/>
            <person name="Lucas S."/>
            <person name="Lapidus A."/>
            <person name="Barry K."/>
            <person name="Detter J.C."/>
            <person name="Glavina del Rio T."/>
            <person name="Hammon N."/>
            <person name="Israni S."/>
            <person name="Dalin E."/>
            <person name="Tice H."/>
            <person name="Pitluck S."/>
            <person name="Saunders E."/>
            <person name="Brettin T."/>
            <person name="Bruce D."/>
            <person name="Han C."/>
            <person name="Tapia R."/>
            <person name="Schmutz J."/>
            <person name="Larimer F."/>
            <person name="Land M."/>
            <person name="Hauser L."/>
            <person name="Kyrpides N."/>
            <person name="Kim E."/>
            <person name="Lovley D."/>
            <person name="Richardson P."/>
        </authorList>
    </citation>
    <scope>NUCLEOTIDE SEQUENCE [LARGE SCALE GENOMIC DNA]</scope>
    <source>
        <strain evidence="8">DSM 2379 / NBRC 103807 / OttBd1</strain>
    </source>
</reference>
<feature type="transmembrane region" description="Helical" evidence="6">
    <location>
        <begin position="275"/>
        <end position="300"/>
    </location>
</feature>
<evidence type="ECO:0000256" key="1">
    <source>
        <dbReference type="ARBA" id="ARBA00004141"/>
    </source>
</evidence>
<dbReference type="PANTHER" id="PTHR30238">
    <property type="entry name" value="MEMBRANE BOUND PREDICTED REDOX MODULATOR"/>
    <property type="match status" value="1"/>
</dbReference>
<dbReference type="OrthoDB" id="9783692at2"/>
<comment type="subcellular location">
    <subcellularLocation>
        <location evidence="1">Membrane</location>
        <topology evidence="1">Multi-pass membrane protein</topology>
    </subcellularLocation>
</comment>
<evidence type="ECO:0000256" key="6">
    <source>
        <dbReference type="SAM" id="Phobius"/>
    </source>
</evidence>
<accession>A1AUY9</accession>
<dbReference type="InterPro" id="IPR022369">
    <property type="entry name" value="Integral_membrane_TerC_rswitch"/>
</dbReference>
<feature type="transmembrane region" description="Helical" evidence="6">
    <location>
        <begin position="106"/>
        <end position="124"/>
    </location>
</feature>
<organism evidence="7 8">
    <name type="scientific">Pelobacter propionicus (strain DSM 2379 / NBRC 103807 / OttBd1)</name>
    <dbReference type="NCBI Taxonomy" id="338966"/>
    <lineage>
        <taxon>Bacteria</taxon>
        <taxon>Pseudomonadati</taxon>
        <taxon>Thermodesulfobacteriota</taxon>
        <taxon>Desulfuromonadia</taxon>
        <taxon>Desulfuromonadales</taxon>
        <taxon>Desulfuromonadaceae</taxon>
        <taxon>Pelobacter</taxon>
    </lineage>
</organism>
<feature type="transmembrane region" description="Helical" evidence="6">
    <location>
        <begin position="193"/>
        <end position="217"/>
    </location>
</feature>
<dbReference type="Proteomes" id="UP000006732">
    <property type="component" value="Chromosome"/>
</dbReference>
<keyword evidence="3 6" id="KW-0812">Transmembrane</keyword>
<gene>
    <name evidence="7" type="ordered locus">Ppro_3568</name>
</gene>
<feature type="transmembrane region" description="Helical" evidence="6">
    <location>
        <begin position="250"/>
        <end position="269"/>
    </location>
</feature>
<evidence type="ECO:0000256" key="2">
    <source>
        <dbReference type="ARBA" id="ARBA00007511"/>
    </source>
</evidence>
<feature type="transmembrane region" description="Helical" evidence="6">
    <location>
        <begin position="223"/>
        <end position="243"/>
    </location>
</feature>
<keyword evidence="5 6" id="KW-0472">Membrane</keyword>
<dbReference type="RefSeq" id="WP_011737373.1">
    <property type="nucleotide sequence ID" value="NC_008609.1"/>
</dbReference>
<feature type="transmembrane region" description="Helical" evidence="6">
    <location>
        <begin position="77"/>
        <end position="94"/>
    </location>
</feature>
<dbReference type="AlphaFoldDB" id="A1AUY9"/>
<protein>
    <submittedName>
        <fullName evidence="7">Integral membrane protein TerC</fullName>
    </submittedName>
</protein>
<evidence type="ECO:0000256" key="5">
    <source>
        <dbReference type="ARBA" id="ARBA00023136"/>
    </source>
</evidence>
<dbReference type="Pfam" id="PF03741">
    <property type="entry name" value="TerC"/>
    <property type="match status" value="1"/>
</dbReference>